<dbReference type="InterPro" id="IPR036388">
    <property type="entry name" value="WH-like_DNA-bd_sf"/>
</dbReference>
<dbReference type="InterPro" id="IPR000524">
    <property type="entry name" value="Tscrpt_reg_HTH_GntR"/>
</dbReference>
<comment type="similarity">
    <text evidence="1">In the C-terminal section; belongs to the class-I pyridoxal-phosphate-dependent aminotransferase family.</text>
</comment>
<evidence type="ECO:0000313" key="8">
    <source>
        <dbReference type="Proteomes" id="UP001596152"/>
    </source>
</evidence>
<gene>
    <name evidence="7" type="ORF">ACFPIE_02080</name>
</gene>
<evidence type="ECO:0000256" key="4">
    <source>
        <dbReference type="ARBA" id="ARBA00023125"/>
    </source>
</evidence>
<dbReference type="Gene3D" id="3.40.640.10">
    <property type="entry name" value="Type I PLP-dependent aspartate aminotransferase-like (Major domain)"/>
    <property type="match status" value="1"/>
</dbReference>
<evidence type="ECO:0000259" key="6">
    <source>
        <dbReference type="PROSITE" id="PS50949"/>
    </source>
</evidence>
<dbReference type="InterPro" id="IPR004839">
    <property type="entry name" value="Aminotransferase_I/II_large"/>
</dbReference>
<dbReference type="SUPFAM" id="SSF46785">
    <property type="entry name" value="Winged helix' DNA-binding domain"/>
    <property type="match status" value="1"/>
</dbReference>
<dbReference type="RefSeq" id="WP_374038604.1">
    <property type="nucleotide sequence ID" value="NZ_CP169082.1"/>
</dbReference>
<keyword evidence="4" id="KW-0238">DNA-binding</keyword>
<dbReference type="CDD" id="cd07377">
    <property type="entry name" value="WHTH_GntR"/>
    <property type="match status" value="1"/>
</dbReference>
<keyword evidence="5" id="KW-0804">Transcription</keyword>
<dbReference type="SMART" id="SM00345">
    <property type="entry name" value="HTH_GNTR"/>
    <property type="match status" value="1"/>
</dbReference>
<dbReference type="GO" id="GO:0008483">
    <property type="term" value="F:transaminase activity"/>
    <property type="evidence" value="ECO:0007669"/>
    <property type="project" value="UniProtKB-KW"/>
</dbReference>
<sequence length="478" mass="51021">MTGPVNLNSLSRQLGDWRATGAEDVAYRSLADALKGLVLDGRLPLDARLPGERRLAEALGVSRITVSAAMDRLRADGFLTSRVGAGTYTALPFRRAERLEGLFHVAPGPDVVNMSTAVLPAGSHVHAAYARALESLPPHLPGHGYDPIGLLPLRRAAADAYEAADLPTSPDQIVVTSGAQNGLAILLRAFGRPGDAVVIDHPTYPHAIEAIQRAGMRPVPVALTEAGWDIDGLTSTIERVRPRLVYLLGAHQNPTGHVMSAADEATVASAVARVGALMVMDDTQRELWFDRPPPAPSAAGPHVVRVGSMSKTWWGGLRIGWLRASPEVADAAVRARASLDLGAAVIEQLAAAHLIAGDQSPVVERRHMLSAREAVLHARLSKILPDWKTTRPPGGLSLWVALPRPSVAALVVEAQKLGLVIAPGTRFGVDGAFERFVRLPYCLPEADLEAAIDTLAEAWSRISDRPARRTKAPEPDVF</sequence>
<dbReference type="SUPFAM" id="SSF53383">
    <property type="entry name" value="PLP-dependent transferases"/>
    <property type="match status" value="1"/>
</dbReference>
<dbReference type="Pfam" id="PF00392">
    <property type="entry name" value="GntR"/>
    <property type="match status" value="1"/>
</dbReference>
<keyword evidence="2" id="KW-0663">Pyridoxal phosphate</keyword>
<dbReference type="CDD" id="cd00609">
    <property type="entry name" value="AAT_like"/>
    <property type="match status" value="1"/>
</dbReference>
<keyword evidence="7" id="KW-0808">Transferase</keyword>
<dbReference type="PANTHER" id="PTHR46577:SF1">
    <property type="entry name" value="HTH-TYPE TRANSCRIPTIONAL REGULATORY PROTEIN GABR"/>
    <property type="match status" value="1"/>
</dbReference>
<feature type="domain" description="HTH gntR-type" evidence="6">
    <location>
        <begin position="24"/>
        <end position="92"/>
    </location>
</feature>
<evidence type="ECO:0000256" key="2">
    <source>
        <dbReference type="ARBA" id="ARBA00022898"/>
    </source>
</evidence>
<protein>
    <submittedName>
        <fullName evidence="7">PLP-dependent aminotransferase family protein</fullName>
    </submittedName>
</protein>
<dbReference type="EMBL" id="JBHSLF010000002">
    <property type="protein sequence ID" value="MFC5342683.1"/>
    <property type="molecule type" value="Genomic_DNA"/>
</dbReference>
<keyword evidence="3" id="KW-0805">Transcription regulation</keyword>
<reference evidence="8" key="1">
    <citation type="journal article" date="2019" name="Int. J. Syst. Evol. Microbiol.">
        <title>The Global Catalogue of Microorganisms (GCM) 10K type strain sequencing project: providing services to taxonomists for standard genome sequencing and annotation.</title>
        <authorList>
            <consortium name="The Broad Institute Genomics Platform"/>
            <consortium name="The Broad Institute Genome Sequencing Center for Infectious Disease"/>
            <person name="Wu L."/>
            <person name="Ma J."/>
        </authorList>
    </citation>
    <scope>NUCLEOTIDE SEQUENCE [LARGE SCALE GENOMIC DNA]</scope>
    <source>
        <strain evidence="8">JCM 12125</strain>
    </source>
</reference>
<accession>A0ABW0FQX0</accession>
<evidence type="ECO:0000256" key="3">
    <source>
        <dbReference type="ARBA" id="ARBA00023015"/>
    </source>
</evidence>
<evidence type="ECO:0000256" key="5">
    <source>
        <dbReference type="ARBA" id="ARBA00023163"/>
    </source>
</evidence>
<dbReference type="InterPro" id="IPR015421">
    <property type="entry name" value="PyrdxlP-dep_Trfase_major"/>
</dbReference>
<proteinExistence type="inferred from homology"/>
<dbReference type="PRINTS" id="PR00035">
    <property type="entry name" value="HTHGNTR"/>
</dbReference>
<dbReference type="InterPro" id="IPR051446">
    <property type="entry name" value="HTH_trans_reg/aminotransferase"/>
</dbReference>
<dbReference type="Pfam" id="PF00155">
    <property type="entry name" value="Aminotran_1_2"/>
    <property type="match status" value="1"/>
</dbReference>
<dbReference type="InterPro" id="IPR015424">
    <property type="entry name" value="PyrdxlP-dep_Trfase"/>
</dbReference>
<evidence type="ECO:0000313" key="7">
    <source>
        <dbReference type="EMBL" id="MFC5342683.1"/>
    </source>
</evidence>
<keyword evidence="8" id="KW-1185">Reference proteome</keyword>
<dbReference type="Gene3D" id="1.10.10.10">
    <property type="entry name" value="Winged helix-like DNA-binding domain superfamily/Winged helix DNA-binding domain"/>
    <property type="match status" value="1"/>
</dbReference>
<comment type="caution">
    <text evidence="7">The sequence shown here is derived from an EMBL/GenBank/DDBJ whole genome shotgun (WGS) entry which is preliminary data.</text>
</comment>
<evidence type="ECO:0000256" key="1">
    <source>
        <dbReference type="ARBA" id="ARBA00005384"/>
    </source>
</evidence>
<name>A0ABW0FQX0_9CAUL</name>
<dbReference type="PROSITE" id="PS50949">
    <property type="entry name" value="HTH_GNTR"/>
    <property type="match status" value="1"/>
</dbReference>
<organism evidence="7 8">
    <name type="scientific">Brevundimonas staleyi</name>
    <dbReference type="NCBI Taxonomy" id="74326"/>
    <lineage>
        <taxon>Bacteria</taxon>
        <taxon>Pseudomonadati</taxon>
        <taxon>Pseudomonadota</taxon>
        <taxon>Alphaproteobacteria</taxon>
        <taxon>Caulobacterales</taxon>
        <taxon>Caulobacteraceae</taxon>
        <taxon>Brevundimonas</taxon>
    </lineage>
</organism>
<keyword evidence="7" id="KW-0032">Aminotransferase</keyword>
<dbReference type="Proteomes" id="UP001596152">
    <property type="component" value="Unassembled WGS sequence"/>
</dbReference>
<dbReference type="PANTHER" id="PTHR46577">
    <property type="entry name" value="HTH-TYPE TRANSCRIPTIONAL REGULATORY PROTEIN GABR"/>
    <property type="match status" value="1"/>
</dbReference>
<dbReference type="InterPro" id="IPR036390">
    <property type="entry name" value="WH_DNA-bd_sf"/>
</dbReference>